<protein>
    <submittedName>
        <fullName evidence="6">Helix-turn-helix domain-containing protein</fullName>
    </submittedName>
</protein>
<feature type="domain" description="HTH araC/xylS-type" evidence="5">
    <location>
        <begin position="186"/>
        <end position="284"/>
    </location>
</feature>
<sequence>MVRHPVVPYVREGDYAVRTPWTVAARRLLDYLLVYIQEGECLFHVDGEPYEFRAGEFCLIQPGSLTVLEGKTNSITPFAHLDWFYDDFRETRYPTRPGQVDLAPYRHLLQPRLNDLQGVHIPVKLRPKQPVQLRDRFLEVVENWQNRSPLAQLRVQTLASELLLAILDDHTEGLKEAERAAPQPLSWVTSFMSFRLSEPLSVQEMAARANLSPSRFSAKFKAQFGVAPHRYLLRLRIQYARELLRHTAHSLEDIAAYCGFADVHHFAKTFKKEEGRAPGAYRSGGGPT</sequence>
<dbReference type="Proteomes" id="UP000670947">
    <property type="component" value="Unassembled WGS sequence"/>
</dbReference>
<dbReference type="InterPro" id="IPR050204">
    <property type="entry name" value="AraC_XylS_family_regulators"/>
</dbReference>
<keyword evidence="1" id="KW-0805">Transcription regulation</keyword>
<evidence type="ECO:0000256" key="2">
    <source>
        <dbReference type="ARBA" id="ARBA00023125"/>
    </source>
</evidence>
<dbReference type="SUPFAM" id="SSF46689">
    <property type="entry name" value="Homeodomain-like"/>
    <property type="match status" value="2"/>
</dbReference>
<keyword evidence="4" id="KW-0804">Transcription</keyword>
<keyword evidence="2" id="KW-0238">DNA-binding</keyword>
<evidence type="ECO:0000313" key="7">
    <source>
        <dbReference type="Proteomes" id="UP000670947"/>
    </source>
</evidence>
<evidence type="ECO:0000256" key="1">
    <source>
        <dbReference type="ARBA" id="ARBA00023015"/>
    </source>
</evidence>
<keyword evidence="3" id="KW-0010">Activator</keyword>
<dbReference type="PANTHER" id="PTHR46796">
    <property type="entry name" value="HTH-TYPE TRANSCRIPTIONAL ACTIVATOR RHAS-RELATED"/>
    <property type="match status" value="1"/>
</dbReference>
<gene>
    <name evidence="6" type="ORF">I8J29_31335</name>
</gene>
<dbReference type="Gene3D" id="1.10.10.60">
    <property type="entry name" value="Homeodomain-like"/>
    <property type="match status" value="2"/>
</dbReference>
<accession>A0ABS3WK20</accession>
<comment type="caution">
    <text evidence="6">The sequence shown here is derived from an EMBL/GenBank/DDBJ whole genome shotgun (WGS) entry which is preliminary data.</text>
</comment>
<evidence type="ECO:0000259" key="5">
    <source>
        <dbReference type="PROSITE" id="PS01124"/>
    </source>
</evidence>
<name>A0ABS3WK20_9BACL</name>
<dbReference type="InterPro" id="IPR018062">
    <property type="entry name" value="HTH_AraC-typ_CS"/>
</dbReference>
<dbReference type="InterPro" id="IPR003313">
    <property type="entry name" value="AraC-bd"/>
</dbReference>
<dbReference type="InterPro" id="IPR009057">
    <property type="entry name" value="Homeodomain-like_sf"/>
</dbReference>
<dbReference type="SMART" id="SM00342">
    <property type="entry name" value="HTH_ARAC"/>
    <property type="match status" value="1"/>
</dbReference>
<evidence type="ECO:0000256" key="4">
    <source>
        <dbReference type="ARBA" id="ARBA00023163"/>
    </source>
</evidence>
<organism evidence="6 7">
    <name type="scientific">Paenibacillus artemisiicola</name>
    <dbReference type="NCBI Taxonomy" id="1172618"/>
    <lineage>
        <taxon>Bacteria</taxon>
        <taxon>Bacillati</taxon>
        <taxon>Bacillota</taxon>
        <taxon>Bacilli</taxon>
        <taxon>Bacillales</taxon>
        <taxon>Paenibacillaceae</taxon>
        <taxon>Paenibacillus</taxon>
    </lineage>
</organism>
<dbReference type="SUPFAM" id="SSF51215">
    <property type="entry name" value="Regulatory protein AraC"/>
    <property type="match status" value="1"/>
</dbReference>
<dbReference type="InterPro" id="IPR018060">
    <property type="entry name" value="HTH_AraC"/>
</dbReference>
<evidence type="ECO:0000256" key="3">
    <source>
        <dbReference type="ARBA" id="ARBA00023159"/>
    </source>
</evidence>
<dbReference type="EMBL" id="JAGGDJ010000068">
    <property type="protein sequence ID" value="MBO7748673.1"/>
    <property type="molecule type" value="Genomic_DNA"/>
</dbReference>
<evidence type="ECO:0000313" key="6">
    <source>
        <dbReference type="EMBL" id="MBO7748673.1"/>
    </source>
</evidence>
<dbReference type="Pfam" id="PF02311">
    <property type="entry name" value="AraC_binding"/>
    <property type="match status" value="1"/>
</dbReference>
<dbReference type="InterPro" id="IPR037923">
    <property type="entry name" value="HTH-like"/>
</dbReference>
<proteinExistence type="predicted"/>
<reference evidence="6 7" key="1">
    <citation type="submission" date="2021-03" db="EMBL/GenBank/DDBJ databases">
        <title>Paenibacillus artemisicola MWE-103 whole genome sequence.</title>
        <authorList>
            <person name="Ham Y.J."/>
        </authorList>
    </citation>
    <scope>NUCLEOTIDE SEQUENCE [LARGE SCALE GENOMIC DNA]</scope>
    <source>
        <strain evidence="6 7">MWE-103</strain>
    </source>
</reference>
<dbReference type="PROSITE" id="PS01124">
    <property type="entry name" value="HTH_ARAC_FAMILY_2"/>
    <property type="match status" value="1"/>
</dbReference>
<dbReference type="PROSITE" id="PS00041">
    <property type="entry name" value="HTH_ARAC_FAMILY_1"/>
    <property type="match status" value="1"/>
</dbReference>
<keyword evidence="7" id="KW-1185">Reference proteome</keyword>
<dbReference type="Pfam" id="PF12833">
    <property type="entry name" value="HTH_18"/>
    <property type="match status" value="1"/>
</dbReference>